<evidence type="ECO:0000256" key="1">
    <source>
        <dbReference type="ARBA" id="ARBA00004123"/>
    </source>
</evidence>
<feature type="region of interest" description="Disordered" evidence="7">
    <location>
        <begin position="168"/>
        <end position="190"/>
    </location>
</feature>
<evidence type="ECO:0000256" key="3">
    <source>
        <dbReference type="ARBA" id="ARBA00023117"/>
    </source>
</evidence>
<feature type="compositionally biased region" description="Basic and acidic residues" evidence="7">
    <location>
        <begin position="71"/>
        <end position="89"/>
    </location>
</feature>
<feature type="compositionally biased region" description="Basic residues" evidence="7">
    <location>
        <begin position="90"/>
        <end position="103"/>
    </location>
</feature>
<feature type="compositionally biased region" description="Basic residues" evidence="7">
    <location>
        <begin position="1"/>
        <end position="11"/>
    </location>
</feature>
<evidence type="ECO:0000256" key="6">
    <source>
        <dbReference type="PROSITE-ProRule" id="PRU00035"/>
    </source>
</evidence>
<dbReference type="CDD" id="cd05513">
    <property type="entry name" value="Bromo_brd7_like"/>
    <property type="match status" value="1"/>
</dbReference>
<feature type="compositionally biased region" description="Low complexity" evidence="7">
    <location>
        <begin position="680"/>
        <end position="689"/>
    </location>
</feature>
<comment type="subcellular location">
    <subcellularLocation>
        <location evidence="1">Nucleus</location>
    </subcellularLocation>
</comment>
<name>A0A7R9I0P6_9NEOP</name>
<reference evidence="9" key="1">
    <citation type="submission" date="2020-11" db="EMBL/GenBank/DDBJ databases">
        <authorList>
            <person name="Tran Van P."/>
        </authorList>
    </citation>
    <scope>NUCLEOTIDE SEQUENCE</scope>
</reference>
<dbReference type="InterPro" id="IPR036427">
    <property type="entry name" value="Bromodomain-like_sf"/>
</dbReference>
<protein>
    <recommendedName>
        <fullName evidence="8">Bromo domain-containing protein</fullName>
    </recommendedName>
</protein>
<keyword evidence="4" id="KW-0804">Transcription</keyword>
<dbReference type="Pfam" id="PF00439">
    <property type="entry name" value="Bromodomain"/>
    <property type="match status" value="1"/>
</dbReference>
<accession>A0A7R9I0P6</accession>
<feature type="compositionally biased region" description="Acidic residues" evidence="7">
    <location>
        <begin position="717"/>
        <end position="732"/>
    </location>
</feature>
<feature type="region of interest" description="Disordered" evidence="7">
    <location>
        <begin position="674"/>
        <end position="756"/>
    </location>
</feature>
<evidence type="ECO:0000256" key="2">
    <source>
        <dbReference type="ARBA" id="ARBA00023015"/>
    </source>
</evidence>
<evidence type="ECO:0000256" key="7">
    <source>
        <dbReference type="SAM" id="MobiDB-lite"/>
    </source>
</evidence>
<proteinExistence type="predicted"/>
<feature type="region of interest" description="Disordered" evidence="7">
    <location>
        <begin position="1"/>
        <end position="156"/>
    </location>
</feature>
<dbReference type="InterPro" id="IPR001487">
    <property type="entry name" value="Bromodomain"/>
</dbReference>
<dbReference type="InterPro" id="IPR021900">
    <property type="entry name" value="DUF3512"/>
</dbReference>
<dbReference type="InterPro" id="IPR051831">
    <property type="entry name" value="Bromodomain_contain_prot"/>
</dbReference>
<dbReference type="PRINTS" id="PR00503">
    <property type="entry name" value="BROMODOMAIN"/>
</dbReference>
<gene>
    <name evidence="9" type="ORF">TBIB3V08_LOCUS5501</name>
</gene>
<evidence type="ECO:0000259" key="8">
    <source>
        <dbReference type="PROSITE" id="PS50014"/>
    </source>
</evidence>
<evidence type="ECO:0000256" key="5">
    <source>
        <dbReference type="ARBA" id="ARBA00023242"/>
    </source>
</evidence>
<evidence type="ECO:0000256" key="4">
    <source>
        <dbReference type="ARBA" id="ARBA00023163"/>
    </source>
</evidence>
<dbReference type="Gene3D" id="1.20.920.10">
    <property type="entry name" value="Bromodomain-like"/>
    <property type="match status" value="1"/>
</dbReference>
<dbReference type="SUPFAM" id="SSF47370">
    <property type="entry name" value="Bromodomain"/>
    <property type="match status" value="1"/>
</dbReference>
<keyword evidence="2" id="KW-0805">Transcription regulation</keyword>
<dbReference type="EMBL" id="OD565977">
    <property type="protein sequence ID" value="CAD7443088.1"/>
    <property type="molecule type" value="Genomic_DNA"/>
</dbReference>
<feature type="compositionally biased region" description="Basic residues" evidence="7">
    <location>
        <begin position="111"/>
        <end position="125"/>
    </location>
</feature>
<dbReference type="PROSITE" id="PS50014">
    <property type="entry name" value="BROMODOMAIN_2"/>
    <property type="match status" value="1"/>
</dbReference>
<feature type="domain" description="Bromo" evidence="8">
    <location>
        <begin position="221"/>
        <end position="291"/>
    </location>
</feature>
<feature type="region of interest" description="Disordered" evidence="7">
    <location>
        <begin position="520"/>
        <end position="540"/>
    </location>
</feature>
<dbReference type="AlphaFoldDB" id="A0A7R9I0P6"/>
<dbReference type="SMART" id="SM00297">
    <property type="entry name" value="BROMO"/>
    <property type="match status" value="1"/>
</dbReference>
<feature type="compositionally biased region" description="Basic and acidic residues" evidence="7">
    <location>
        <begin position="12"/>
        <end position="23"/>
    </location>
</feature>
<dbReference type="GO" id="GO:0006357">
    <property type="term" value="P:regulation of transcription by RNA polymerase II"/>
    <property type="evidence" value="ECO:0007669"/>
    <property type="project" value="TreeGrafter"/>
</dbReference>
<evidence type="ECO:0000313" key="9">
    <source>
        <dbReference type="EMBL" id="CAD7443088.1"/>
    </source>
</evidence>
<keyword evidence="3 6" id="KW-0103">Bromodomain</keyword>
<dbReference type="GO" id="GO:0005634">
    <property type="term" value="C:nucleus"/>
    <property type="evidence" value="ECO:0007669"/>
    <property type="project" value="UniProtKB-SubCell"/>
</dbReference>
<dbReference type="PANTHER" id="PTHR22881:SF27">
    <property type="entry name" value="BROMODOMAIN CONTAINING 7_9"/>
    <property type="match status" value="1"/>
</dbReference>
<organism evidence="9">
    <name type="scientific">Timema bartmani</name>
    <dbReference type="NCBI Taxonomy" id="61472"/>
    <lineage>
        <taxon>Eukaryota</taxon>
        <taxon>Metazoa</taxon>
        <taxon>Ecdysozoa</taxon>
        <taxon>Arthropoda</taxon>
        <taxon>Hexapoda</taxon>
        <taxon>Insecta</taxon>
        <taxon>Pterygota</taxon>
        <taxon>Neoptera</taxon>
        <taxon>Polyneoptera</taxon>
        <taxon>Phasmatodea</taxon>
        <taxon>Timematodea</taxon>
        <taxon>Timematoidea</taxon>
        <taxon>Timematidae</taxon>
        <taxon>Timema</taxon>
    </lineage>
</organism>
<sequence length="756" mass="84307">MGSKKHKKHKSEKKDKYEDKQSGIEKPPGLKLILKVGSSSTPEHSSDSPGPSIPLVHTNINYSVTPAAGDEESRHSSTSLHGREDSHLERQHKKVKKKKKKKEKDKDREKHEKKHKHHHKEKRKRLRDESSQDDISMGEESSSDPPLPKRMLDSSGAAVKAAIPEPMQTVAGSGDPSVQHPGQGTAGLSGVLREPRSCVLRQRQERSALQKLLDYLLKGVEKRDPQQFFAWPVTDHIAPGYSQIIHHPMDFSTMKQKIDDNQYLTLNDFIEDFKLMCNNAMVYNHPETIYYKAAKKLLHVGVKMMSQDKLKPLRSVITYMVDISREELGFDLGYEEGVVGVKIEPEEEQEGGEDSQDTLEVKQEMGFLRQRKDGTTSLAIVVPNDGVTPGTNERPISLGVLCGKLTHGTGQLQGFREDRRNLTKTVKPLYYGAFGSYAPSYDSTFANLTKEESDLVYQTYGDETAVQYAESILDFSKDCDFTLTMVDDLLDLLTGGEHRKTKRFLEDRRKLREEEERIRQLLEGKPHHPSPPPTAPQPDVEVDYTALKSLADLGIDTSFIDNFGWYFNAEQELKRNEEQKASEEAVQAGLDHTSNLLQKLQQVQNDRLSMVPPPHLAHVVQPSDNEVHLDCLLLCSVVNVVKRGGGAEKITENLKDMAKKVSPGAIAPVSAVRKAMGVHPSSEPNSPAPAEEENPTSVASETLVDEVDVEGTSSQAEAEEERGEVGDVPDLESELREFLESEPALSILSAARGQND</sequence>
<dbReference type="PANTHER" id="PTHR22881">
    <property type="entry name" value="BROMODOMAIN CONTAINING PROTEIN"/>
    <property type="match status" value="1"/>
</dbReference>
<keyword evidence="5" id="KW-0539">Nucleus</keyword>
<dbReference type="Pfam" id="PF12024">
    <property type="entry name" value="DUF3512"/>
    <property type="match status" value="1"/>
</dbReference>